<dbReference type="Gene3D" id="2.60.120.10">
    <property type="entry name" value="Jelly Rolls"/>
    <property type="match status" value="1"/>
</dbReference>
<evidence type="ECO:0000313" key="1">
    <source>
        <dbReference type="EMBL" id="CAJ1400394.1"/>
    </source>
</evidence>
<keyword evidence="2" id="KW-1185">Reference proteome</keyword>
<sequence length="327" mass="37434">MFSSFVSSMTGAMNNINKLNLEQRQNGTALRQYITDNRVSLELLFCIQNYQRSTRALERKRLHEADVAVFKNLPEDLLQRLHVEVYGPVISVHPLFDHLHATEDFTLMGICHLAMSECSLVIGEELFRYGALGTKMYFTVSGTLTYFSGYDDKLPKLVSAGRWMCEPALWCKWEHRGRLTVATTQYLRMLADRDEKSIGSLRCEFMALNAADFHNIISQSRILSSMQAYARIFTTMAVQDCGGGAEVDDLWGTYAQIETCLHRAFGFGEEAEAASRFKMLWDVSENTWKHCFTTWRQAAREEKERRSGGKGRRFSWLLLQNGRTGGR</sequence>
<dbReference type="Proteomes" id="UP001178507">
    <property type="component" value="Unassembled WGS sequence"/>
</dbReference>
<reference evidence="1" key="1">
    <citation type="submission" date="2023-08" db="EMBL/GenBank/DDBJ databases">
        <authorList>
            <person name="Chen Y."/>
            <person name="Shah S."/>
            <person name="Dougan E. K."/>
            <person name="Thang M."/>
            <person name="Chan C."/>
        </authorList>
    </citation>
    <scope>NUCLEOTIDE SEQUENCE</scope>
</reference>
<comment type="caution">
    <text evidence="1">The sequence shown here is derived from an EMBL/GenBank/DDBJ whole genome shotgun (WGS) entry which is preliminary data.</text>
</comment>
<name>A0AA36J7A7_9DINO</name>
<proteinExistence type="predicted"/>
<evidence type="ECO:0008006" key="3">
    <source>
        <dbReference type="Google" id="ProtNLM"/>
    </source>
</evidence>
<dbReference type="InterPro" id="IPR018490">
    <property type="entry name" value="cNMP-bd_dom_sf"/>
</dbReference>
<dbReference type="InterPro" id="IPR014710">
    <property type="entry name" value="RmlC-like_jellyroll"/>
</dbReference>
<dbReference type="AlphaFoldDB" id="A0AA36J7A7"/>
<evidence type="ECO:0000313" key="2">
    <source>
        <dbReference type="Proteomes" id="UP001178507"/>
    </source>
</evidence>
<dbReference type="EMBL" id="CAUJNA010003370">
    <property type="protein sequence ID" value="CAJ1400394.1"/>
    <property type="molecule type" value="Genomic_DNA"/>
</dbReference>
<protein>
    <recommendedName>
        <fullName evidence="3">Cyclic nucleotide-binding domain-containing protein</fullName>
    </recommendedName>
</protein>
<gene>
    <name evidence="1" type="ORF">EVOR1521_LOCUS23738</name>
</gene>
<accession>A0AA36J7A7</accession>
<organism evidence="1 2">
    <name type="scientific">Effrenium voratum</name>
    <dbReference type="NCBI Taxonomy" id="2562239"/>
    <lineage>
        <taxon>Eukaryota</taxon>
        <taxon>Sar</taxon>
        <taxon>Alveolata</taxon>
        <taxon>Dinophyceae</taxon>
        <taxon>Suessiales</taxon>
        <taxon>Symbiodiniaceae</taxon>
        <taxon>Effrenium</taxon>
    </lineage>
</organism>
<dbReference type="SUPFAM" id="SSF51206">
    <property type="entry name" value="cAMP-binding domain-like"/>
    <property type="match status" value="1"/>
</dbReference>